<sequence>MALSKEQMRRIYGIRESKDPVDPIVLSRRHFHEAFARFGLKWLWVLHSISFISAFLIVLLPVLSESWKMVMVETPVVQFIFLEFSHIGGLFVFLLAIGLVCYFYSASKIDGKEYSEHGYPINLSGVGSWREVIEADLYPTTKEEECVYWVGAIGGIWISTVGWFIMFGAIGFFIRIGGY</sequence>
<keyword evidence="1" id="KW-0812">Transmembrane</keyword>
<feature type="transmembrane region" description="Helical" evidence="1">
    <location>
        <begin position="42"/>
        <end position="64"/>
    </location>
</feature>
<proteinExistence type="predicted"/>
<name>A0A4S4AIJ8_9RHOO</name>
<evidence type="ECO:0000256" key="1">
    <source>
        <dbReference type="SAM" id="Phobius"/>
    </source>
</evidence>
<protein>
    <submittedName>
        <fullName evidence="2">Uncharacterized protein</fullName>
    </submittedName>
</protein>
<feature type="transmembrane region" description="Helical" evidence="1">
    <location>
        <begin position="147"/>
        <end position="174"/>
    </location>
</feature>
<dbReference type="RefSeq" id="WP_136386276.1">
    <property type="nucleotide sequence ID" value="NZ_SSOD01000016.1"/>
</dbReference>
<evidence type="ECO:0000313" key="2">
    <source>
        <dbReference type="EMBL" id="THF58109.1"/>
    </source>
</evidence>
<keyword evidence="1" id="KW-1133">Transmembrane helix</keyword>
<dbReference type="AlphaFoldDB" id="A0A4S4AIJ8"/>
<organism evidence="2 3">
    <name type="scientific">Pseudothauera rhizosphaerae</name>
    <dbReference type="NCBI Taxonomy" id="2565932"/>
    <lineage>
        <taxon>Bacteria</taxon>
        <taxon>Pseudomonadati</taxon>
        <taxon>Pseudomonadota</taxon>
        <taxon>Betaproteobacteria</taxon>
        <taxon>Rhodocyclales</taxon>
        <taxon>Zoogloeaceae</taxon>
        <taxon>Pseudothauera</taxon>
    </lineage>
</organism>
<accession>A0A4S4AIJ8</accession>
<dbReference type="EMBL" id="SSOD01000016">
    <property type="protein sequence ID" value="THF58109.1"/>
    <property type="molecule type" value="Genomic_DNA"/>
</dbReference>
<dbReference type="OrthoDB" id="8908135at2"/>
<dbReference type="Proteomes" id="UP000307956">
    <property type="component" value="Unassembled WGS sequence"/>
</dbReference>
<keyword evidence="3" id="KW-1185">Reference proteome</keyword>
<evidence type="ECO:0000313" key="3">
    <source>
        <dbReference type="Proteomes" id="UP000307956"/>
    </source>
</evidence>
<reference evidence="2 3" key="1">
    <citation type="submission" date="2019-04" db="EMBL/GenBank/DDBJ databases">
        <title>Azoarcus rhizosphaerae sp. nov. isolated from rhizosphere of Ficus religiosa.</title>
        <authorList>
            <person name="Lin S.-Y."/>
            <person name="Hameed A."/>
            <person name="Hsu Y.-H."/>
            <person name="Young C.-C."/>
        </authorList>
    </citation>
    <scope>NUCLEOTIDE SEQUENCE [LARGE SCALE GENOMIC DNA]</scope>
    <source>
        <strain evidence="2 3">CC-YHH848</strain>
    </source>
</reference>
<comment type="caution">
    <text evidence="2">The sequence shown here is derived from an EMBL/GenBank/DDBJ whole genome shotgun (WGS) entry which is preliminary data.</text>
</comment>
<keyword evidence="1" id="KW-0472">Membrane</keyword>
<gene>
    <name evidence="2" type="ORF">E6O51_17365</name>
</gene>
<feature type="transmembrane region" description="Helical" evidence="1">
    <location>
        <begin position="84"/>
        <end position="104"/>
    </location>
</feature>